<feature type="region of interest" description="Disordered" evidence="1">
    <location>
        <begin position="60"/>
        <end position="92"/>
    </location>
</feature>
<reference evidence="3" key="1">
    <citation type="journal article" date="2017" name="Nat. Commun.">
        <title>The North American bullfrog draft genome provides insight into hormonal regulation of long noncoding RNA.</title>
        <authorList>
            <person name="Hammond S.A."/>
            <person name="Warren R.L."/>
            <person name="Vandervalk B.P."/>
            <person name="Kucuk E."/>
            <person name="Khan H."/>
            <person name="Gibb E.A."/>
            <person name="Pandoh P."/>
            <person name="Kirk H."/>
            <person name="Zhao Y."/>
            <person name="Jones M."/>
            <person name="Mungall A.J."/>
            <person name="Coope R."/>
            <person name="Pleasance S."/>
            <person name="Moore R.A."/>
            <person name="Holt R.A."/>
            <person name="Round J.M."/>
            <person name="Ohora S."/>
            <person name="Walle B.V."/>
            <person name="Veldhoen N."/>
            <person name="Helbing C.C."/>
            <person name="Birol I."/>
        </authorList>
    </citation>
    <scope>NUCLEOTIDE SEQUENCE [LARGE SCALE GENOMIC DNA]</scope>
</reference>
<protein>
    <recommendedName>
        <fullName evidence="4">SAM domain-containing protein</fullName>
    </recommendedName>
</protein>
<evidence type="ECO:0008006" key="4">
    <source>
        <dbReference type="Google" id="ProtNLM"/>
    </source>
</evidence>
<dbReference type="Proteomes" id="UP000228934">
    <property type="component" value="Unassembled WGS sequence"/>
</dbReference>
<dbReference type="AlphaFoldDB" id="A0A2G9QDB8"/>
<evidence type="ECO:0000256" key="1">
    <source>
        <dbReference type="SAM" id="MobiDB-lite"/>
    </source>
</evidence>
<name>A0A2G9QDB8_AQUCT</name>
<dbReference type="OrthoDB" id="69269at2759"/>
<keyword evidence="3" id="KW-1185">Reference proteome</keyword>
<evidence type="ECO:0000313" key="3">
    <source>
        <dbReference type="Proteomes" id="UP000228934"/>
    </source>
</evidence>
<dbReference type="EMBL" id="KZ024880">
    <property type="protein sequence ID" value="PIO13063.1"/>
    <property type="molecule type" value="Genomic_DNA"/>
</dbReference>
<accession>A0A2G9QDB8</accession>
<dbReference type="InterPro" id="IPR013761">
    <property type="entry name" value="SAM/pointed_sf"/>
</dbReference>
<sequence length="113" mass="12610">MAAAAPNGRFKNRLGSRHHWIPGQLMCTVDDLKEMGIPLGPRKKIAKYMEEMAARKVERKATAEKKTFQAQPEKSDGFTTNSNLEPEKRKLPVGASVSSIHVNYEHFETGTGQ</sequence>
<gene>
    <name evidence="2" type="ORF">AB205_0001340</name>
</gene>
<organism evidence="2 3">
    <name type="scientific">Aquarana catesbeiana</name>
    <name type="common">American bullfrog</name>
    <name type="synonym">Rana catesbeiana</name>
    <dbReference type="NCBI Taxonomy" id="8400"/>
    <lineage>
        <taxon>Eukaryota</taxon>
        <taxon>Metazoa</taxon>
        <taxon>Chordata</taxon>
        <taxon>Craniata</taxon>
        <taxon>Vertebrata</taxon>
        <taxon>Euteleostomi</taxon>
        <taxon>Amphibia</taxon>
        <taxon>Batrachia</taxon>
        <taxon>Anura</taxon>
        <taxon>Neobatrachia</taxon>
        <taxon>Ranoidea</taxon>
        <taxon>Ranidae</taxon>
        <taxon>Aquarana</taxon>
    </lineage>
</organism>
<dbReference type="Gene3D" id="1.10.150.50">
    <property type="entry name" value="Transcription Factor, Ets-1"/>
    <property type="match status" value="1"/>
</dbReference>
<feature type="non-terminal residue" evidence="2">
    <location>
        <position position="113"/>
    </location>
</feature>
<proteinExistence type="predicted"/>
<evidence type="ECO:0000313" key="2">
    <source>
        <dbReference type="EMBL" id="PIO13063.1"/>
    </source>
</evidence>
<feature type="compositionally biased region" description="Polar residues" evidence="1">
    <location>
        <begin position="68"/>
        <end position="84"/>
    </location>
</feature>